<organism evidence="1 2">
    <name type="scientific">Rubrivivax benzoatilyticus</name>
    <dbReference type="NCBI Taxonomy" id="316997"/>
    <lineage>
        <taxon>Bacteria</taxon>
        <taxon>Pseudomonadati</taxon>
        <taxon>Pseudomonadota</taxon>
        <taxon>Betaproteobacteria</taxon>
        <taxon>Burkholderiales</taxon>
        <taxon>Sphaerotilaceae</taxon>
        <taxon>Rubrivivax</taxon>
    </lineage>
</organism>
<dbReference type="RefSeq" id="WP_051141695.1">
    <property type="nucleotide sequence ID" value="NZ_JAAOCD010000004.1"/>
</dbReference>
<dbReference type="Proteomes" id="UP000802098">
    <property type="component" value="Unassembled WGS sequence"/>
</dbReference>
<keyword evidence="2" id="KW-1185">Reference proteome</keyword>
<gene>
    <name evidence="1" type="ORF">G7087_10535</name>
</gene>
<protein>
    <submittedName>
        <fullName evidence="1">Uncharacterized protein</fullName>
    </submittedName>
</protein>
<reference evidence="1 2" key="1">
    <citation type="submission" date="2020-03" db="EMBL/GenBank/DDBJ databases">
        <title>Rubrivivax benzoatilyticus JA2 (sequenced after 10 years sub-culturing).</title>
        <authorList>
            <person name="Gupta D."/>
            <person name="Chintalapati S."/>
            <person name="Chintalapati V.R."/>
        </authorList>
    </citation>
    <scope>NUCLEOTIDE SEQUENCE [LARGE SCALE GENOMIC DNA]</scope>
    <source>
        <strain evidence="1 2">JA2-Mal</strain>
    </source>
</reference>
<sequence length="87" mass="8603">MSGGMTATRSWAFRPAKPGATWRVSKARAGGAAFVAVFFAVGAGGAEDDGSAADAAAAKRHAITQAIALRPLAAGFMIPPSSLSSGP</sequence>
<comment type="caution">
    <text evidence="1">The sequence shown here is derived from an EMBL/GenBank/DDBJ whole genome shotgun (WGS) entry which is preliminary data.</text>
</comment>
<evidence type="ECO:0000313" key="2">
    <source>
        <dbReference type="Proteomes" id="UP000802098"/>
    </source>
</evidence>
<proteinExistence type="predicted"/>
<dbReference type="EMBL" id="JAAOCD010000004">
    <property type="protein sequence ID" value="NHK98811.1"/>
    <property type="molecule type" value="Genomic_DNA"/>
</dbReference>
<evidence type="ECO:0000313" key="1">
    <source>
        <dbReference type="EMBL" id="NHK98811.1"/>
    </source>
</evidence>
<accession>A0ABX0HUV6</accession>
<name>A0ABX0HUV6_9BURK</name>